<dbReference type="KEGG" id="neu:NE0167"/>
<dbReference type="InterPro" id="IPR030907">
    <property type="entry name" value="Ferrit_encaps"/>
</dbReference>
<evidence type="ECO:0007829" key="8">
    <source>
        <dbReference type="PDB" id="3K6C"/>
    </source>
</evidence>
<dbReference type="EvolutionaryTrace" id="Q82XT5"/>
<dbReference type="GO" id="GO:0140737">
    <property type="term" value="C:encapsulin nanocompartment"/>
    <property type="evidence" value="ECO:0007669"/>
    <property type="project" value="UniProtKB-SubCell"/>
</dbReference>
<reference evidence="6 7" key="1">
    <citation type="journal article" date="2003" name="J. Bacteriol.">
        <title>Complete genome sequence of the ammonia-oxidizing bacterium and obligate chemolithoautotroph Nitrosomonas europaea.</title>
        <authorList>
            <person name="Chain P."/>
            <person name="Lamerdin J."/>
            <person name="Larimer F."/>
            <person name="Regala W."/>
            <person name="Land M."/>
            <person name="Hauser L."/>
            <person name="Hooper A."/>
            <person name="Klotz M."/>
            <person name="Norton J."/>
            <person name="Sayavedra-Soto L."/>
            <person name="Arciero D."/>
            <person name="Hommes N."/>
            <person name="Whittaker M."/>
            <person name="Arp D."/>
        </authorList>
    </citation>
    <scope>NUCLEOTIDE SEQUENCE [LARGE SCALE GENOMIC DNA]</scope>
    <source>
        <strain evidence="7">ATCC 19718 / CIP 103999 / KCTC 2705 / NBRC 14298</strain>
    </source>
</reference>
<accession>Q82XT5</accession>
<keyword evidence="5" id="KW-1284">Encapsulin nanocompartment</keyword>
<sequence length="95" mass="11248">MANDGYFEPTQELSDETRDMHRAIISLREELEAVDLYNQRVNACKDKELKAILAHNRDEEKEHAAMLLEWIRRCDPAFDKELKDYLFTNKPIAHE</sequence>
<dbReference type="GeneID" id="87103375"/>
<dbReference type="GO" id="GO:0006879">
    <property type="term" value="P:intracellular iron ion homeostasis"/>
    <property type="evidence" value="ECO:0007669"/>
    <property type="project" value="UniProtKB-KW"/>
</dbReference>
<dbReference type="PhylomeDB" id="Q82XT5"/>
<comment type="subcellular location">
    <subcellularLocation>
        <location evidence="4">Encapsulin nanocompartment</location>
    </subcellularLocation>
</comment>
<dbReference type="Gene3D" id="6.10.140.1960">
    <property type="match status" value="1"/>
</dbReference>
<dbReference type="GO" id="GO:0046872">
    <property type="term" value="F:metal ion binding"/>
    <property type="evidence" value="ECO:0007669"/>
    <property type="project" value="UniProtKB-KW"/>
</dbReference>
<keyword evidence="3" id="KW-0408">Iron</keyword>
<keyword evidence="7" id="KW-1185">Reference proteome</keyword>
<evidence type="ECO:0000256" key="4">
    <source>
        <dbReference type="ARBA" id="ARBA00033738"/>
    </source>
</evidence>
<reference evidence="8" key="2">
    <citation type="submission" date="2009-10" db="PDB data bank">
        <title>Crystal Structure of Protein Ne0167 from Nitrosomonas Europaea.</title>
        <authorList>
            <person name="Chang C."/>
            <person name="Evdokimova E."/>
            <person name="Savchenko A."/>
            <person name="Edwards A.M."/>
            <person name="Joachimiak A."/>
        </authorList>
    </citation>
    <scope>X-RAY CRYSTALLOGRAPHY (2.20 ANGSTROMS)</scope>
</reference>
<dbReference type="AlphaFoldDB" id="Q82XT5"/>
<dbReference type="STRING" id="228410.NE0167"/>
<evidence type="ECO:0000256" key="5">
    <source>
        <dbReference type="ARBA" id="ARBA00033787"/>
    </source>
</evidence>
<dbReference type="InterPro" id="IPR009078">
    <property type="entry name" value="Ferritin-like_SF"/>
</dbReference>
<protein>
    <recommendedName>
        <fullName evidence="9">Ferritin</fullName>
    </recommendedName>
</protein>
<dbReference type="Pfam" id="PF22277">
    <property type="entry name" value="EncFtn-like"/>
    <property type="match status" value="1"/>
</dbReference>
<keyword evidence="2" id="KW-0479">Metal-binding</keyword>
<dbReference type="HOGENOM" id="CLU_161402_1_0_4"/>
<dbReference type="EMBL" id="AL954747">
    <property type="protein sequence ID" value="CAD84078.1"/>
    <property type="molecule type" value="Genomic_DNA"/>
</dbReference>
<dbReference type="SMR" id="Q82XT5"/>
<proteinExistence type="evidence at protein level"/>
<dbReference type="InterPro" id="IPR054581">
    <property type="entry name" value="EncFtn-like"/>
</dbReference>
<dbReference type="Proteomes" id="UP000001416">
    <property type="component" value="Chromosome"/>
</dbReference>
<dbReference type="OrthoDB" id="9796238at2"/>
<dbReference type="GO" id="GO:0004322">
    <property type="term" value="F:ferroxidase activity"/>
    <property type="evidence" value="ECO:0007669"/>
    <property type="project" value="InterPro"/>
</dbReference>
<name>Q82XT5_NITEU</name>
<evidence type="ECO:0000256" key="2">
    <source>
        <dbReference type="ARBA" id="ARBA00022723"/>
    </source>
</evidence>
<dbReference type="eggNOG" id="COG3461">
    <property type="taxonomic scope" value="Bacteria"/>
</dbReference>
<evidence type="ECO:0000313" key="6">
    <source>
        <dbReference type="EMBL" id="CAD84078.1"/>
    </source>
</evidence>
<evidence type="ECO:0000313" key="7">
    <source>
        <dbReference type="Proteomes" id="UP000001416"/>
    </source>
</evidence>
<keyword evidence="1" id="KW-0409">Iron storage</keyword>
<gene>
    <name evidence="6" type="ordered locus">NE0167</name>
</gene>
<dbReference type="NCBIfam" id="TIGR04535">
    <property type="entry name" value="ferrit_encaps"/>
    <property type="match status" value="1"/>
</dbReference>
<keyword evidence="8" id="KW-0002">3D-structure</keyword>
<dbReference type="PDBsum" id="3K6C"/>
<dbReference type="RefSeq" id="WP_011110812.1">
    <property type="nucleotide sequence ID" value="NC_004757.1"/>
</dbReference>
<evidence type="ECO:0000256" key="1">
    <source>
        <dbReference type="ARBA" id="ARBA00022434"/>
    </source>
</evidence>
<organism evidence="6 7">
    <name type="scientific">Nitrosomonas europaea (strain ATCC 19718 / CIP 103999 / KCTC 2705 / NBRC 14298)</name>
    <dbReference type="NCBI Taxonomy" id="228410"/>
    <lineage>
        <taxon>Bacteria</taxon>
        <taxon>Pseudomonadati</taxon>
        <taxon>Pseudomonadota</taxon>
        <taxon>Betaproteobacteria</taxon>
        <taxon>Nitrosomonadales</taxon>
        <taxon>Nitrosomonadaceae</taxon>
        <taxon>Nitrosomonas</taxon>
    </lineage>
</organism>
<evidence type="ECO:0008006" key="9">
    <source>
        <dbReference type="Google" id="ProtNLM"/>
    </source>
</evidence>
<dbReference type="SUPFAM" id="SSF47240">
    <property type="entry name" value="Ferritin-like"/>
    <property type="match status" value="1"/>
</dbReference>
<dbReference type="PDB" id="3K6C">
    <property type="method" value="X-ray"/>
    <property type="resolution" value="2.20 A"/>
    <property type="chains" value="A/B/C/D/E/F/G/H/I/J=1-95"/>
</dbReference>
<evidence type="ECO:0000256" key="3">
    <source>
        <dbReference type="ARBA" id="ARBA00023004"/>
    </source>
</evidence>